<dbReference type="HOGENOM" id="CLU_2062921_0_0_1"/>
<name>F8MZD4_NEUT8</name>
<keyword evidence="3" id="KW-1185">Reference proteome</keyword>
<dbReference type="Proteomes" id="UP000008065">
    <property type="component" value="Unassembled WGS sequence"/>
</dbReference>
<proteinExistence type="predicted"/>
<dbReference type="AlphaFoldDB" id="F8MZD4"/>
<reference evidence="3" key="1">
    <citation type="journal article" date="2011" name="Genetics">
        <title>Massive changes in genome architecture accompany the transition to self-fertility in the filamentous fungus Neurospora tetrasperma.</title>
        <authorList>
            <person name="Ellison C.E."/>
            <person name="Stajich J.E."/>
            <person name="Jacobson D.J."/>
            <person name="Natvig D.O."/>
            <person name="Lapidus A."/>
            <person name="Foster B."/>
            <person name="Aerts A."/>
            <person name="Riley R."/>
            <person name="Lindquist E.A."/>
            <person name="Grigoriev I.V."/>
            <person name="Taylor J.W."/>
        </authorList>
    </citation>
    <scope>NUCLEOTIDE SEQUENCE [LARGE SCALE GENOMIC DNA]</scope>
    <source>
        <strain evidence="3">FGSC 2508 / P0657</strain>
    </source>
</reference>
<dbReference type="EMBL" id="GL891382">
    <property type="protein sequence ID" value="EGO52025.1"/>
    <property type="molecule type" value="Genomic_DNA"/>
</dbReference>
<dbReference type="VEuPathDB" id="FungiDB:NEUTE1DRAFT_114041"/>
<feature type="compositionally biased region" description="Pro residues" evidence="1">
    <location>
        <begin position="1"/>
        <end position="10"/>
    </location>
</feature>
<dbReference type="GeneID" id="20822723"/>
<evidence type="ECO:0000313" key="3">
    <source>
        <dbReference type="Proteomes" id="UP000008065"/>
    </source>
</evidence>
<feature type="compositionally biased region" description="Polar residues" evidence="1">
    <location>
        <begin position="69"/>
        <end position="103"/>
    </location>
</feature>
<dbReference type="KEGG" id="nte:NEUTE1DRAFT114041"/>
<protein>
    <submittedName>
        <fullName evidence="2">Uncharacterized protein</fullName>
    </submittedName>
</protein>
<dbReference type="RefSeq" id="XP_009855671.1">
    <property type="nucleotide sequence ID" value="XM_009857369.1"/>
</dbReference>
<sequence>MNHTPGPPEKSSPTSTPSVHLDSTHDNCPLKPKRQGDTVVRPTPQQRKAIRREGGLLFAKKYRRPTPPNSQEETATSSKEMPNYSSTPSGPKNSDSPAQTQPSADEAIIKAQLSEYSSSDSTIRRSNRHKTPSRKAAGL</sequence>
<dbReference type="OrthoDB" id="10391808at2759"/>
<evidence type="ECO:0000313" key="2">
    <source>
        <dbReference type="EMBL" id="EGO52025.1"/>
    </source>
</evidence>
<feature type="region of interest" description="Disordered" evidence="1">
    <location>
        <begin position="1"/>
        <end position="139"/>
    </location>
</feature>
<evidence type="ECO:0000256" key="1">
    <source>
        <dbReference type="SAM" id="MobiDB-lite"/>
    </source>
</evidence>
<accession>F8MZD4</accession>
<organism evidence="2 3">
    <name type="scientific">Neurospora tetrasperma (strain FGSC 2508 / ATCC MYA-4615 / P0657)</name>
    <dbReference type="NCBI Taxonomy" id="510951"/>
    <lineage>
        <taxon>Eukaryota</taxon>
        <taxon>Fungi</taxon>
        <taxon>Dikarya</taxon>
        <taxon>Ascomycota</taxon>
        <taxon>Pezizomycotina</taxon>
        <taxon>Sordariomycetes</taxon>
        <taxon>Sordariomycetidae</taxon>
        <taxon>Sordariales</taxon>
        <taxon>Sordariaceae</taxon>
        <taxon>Neurospora</taxon>
    </lineage>
</organism>
<gene>
    <name evidence="2" type="ORF">NEUTE1DRAFT_114041</name>
</gene>